<dbReference type="EMBL" id="FNSD01000001">
    <property type="protein sequence ID" value="SEB92924.1"/>
    <property type="molecule type" value="Genomic_DNA"/>
</dbReference>
<sequence length="805" mass="79715">MLTARLFALGLLFASSALSATAQSTSTTLTATPASVKVGGSVALSAAVVGSQNSADSPHGTLAVYDGSPTQGGTSIGTAPLIGATVASPTAVPLATMLGAIDPAAAGVLLSADFNGDGKADVISYGPIPYSSASASTAFQVFLNNGSGSFTTKTAQTYRLISPVIIDFNHDGKLDIVSLSPAASGAPDGANLQVFLGDGVGGFAAPITPPGFTPAAGPLGSAYFSTMATADLEGNGLPYLLLGNWTGTYPDIQNAILAYRNNADGTFSLAGVSPVYLASTLGQLSISKIVTADLNGDGKLDAIIDLPERATTPHIGVLTLGNGDGTFAPGSATFAPQSCSAVCNGGFTVVTADFNGDGKKDVAVSSGAGPSAGSDDLYVYLGHGDGTFADPLASASVLIAPTNPSNFNGIYVSIIATDIDGDGKQDLVDSAGYAYLGKGDGTFTSTSNLAGATFWTQIYSTTPSFGMLQADLNADGLADYYFSFTNVLNISRANLQPTVVLGRAGSIAQLSTSSLTAGMHSLYAVYGGGGVFQGSTSPSTPVSVSQQQPTVTGASSPNPALIAQPVTLAVKVSAPSVRPTGAVTFTAGSTTLGTATLDVSGNASITYTFATVGTQTVTASYAGDANTAAASVVITATTVNAFTLSPSSANTTLTTSRGGSATSAIVVASQNGFSGSVAFTCSGLPTGASCSFSPASVTVSGAASGNTTMTVAVTSTVSLLRNLRRNSGDLMLAGVCLIGIAGASRRRRLVSNTLIALAVSVTLIGAAGCSGGGSSSTATAKTYTFNVTATSGAAQTTTAYTLNVQ</sequence>
<evidence type="ECO:0000259" key="4">
    <source>
        <dbReference type="Pfam" id="PF16640"/>
    </source>
</evidence>
<reference evidence="5 6" key="1">
    <citation type="submission" date="2016-10" db="EMBL/GenBank/DDBJ databases">
        <authorList>
            <person name="de Groot N.N."/>
        </authorList>
    </citation>
    <scope>NUCLEOTIDE SEQUENCE [LARGE SCALE GENOMIC DNA]</scope>
    <source>
        <strain evidence="5 6">AB35.6</strain>
    </source>
</reference>
<evidence type="ECO:0000256" key="3">
    <source>
        <dbReference type="SAM" id="SignalP"/>
    </source>
</evidence>
<dbReference type="PANTHER" id="PTHR44103">
    <property type="entry name" value="PROPROTEIN CONVERTASE P"/>
    <property type="match status" value="1"/>
</dbReference>
<dbReference type="Pfam" id="PF13517">
    <property type="entry name" value="FG-GAP_3"/>
    <property type="match status" value="2"/>
</dbReference>
<protein>
    <submittedName>
        <fullName evidence="5">Repeat domain-containing protein</fullName>
    </submittedName>
</protein>
<dbReference type="Proteomes" id="UP000182409">
    <property type="component" value="Unassembled WGS sequence"/>
</dbReference>
<evidence type="ECO:0000313" key="5">
    <source>
        <dbReference type="EMBL" id="SEB92924.1"/>
    </source>
</evidence>
<name>A0A1H4NCT6_9BACT</name>
<dbReference type="Pfam" id="PF16640">
    <property type="entry name" value="Big_3_5"/>
    <property type="match status" value="1"/>
</dbReference>
<dbReference type="InterPro" id="IPR032109">
    <property type="entry name" value="Big_3_5"/>
</dbReference>
<dbReference type="SUPFAM" id="SSF69318">
    <property type="entry name" value="Integrin alpha N-terminal domain"/>
    <property type="match status" value="2"/>
</dbReference>
<dbReference type="InterPro" id="IPR013517">
    <property type="entry name" value="FG-GAP"/>
</dbReference>
<dbReference type="RefSeq" id="WP_074654013.1">
    <property type="nucleotide sequence ID" value="NZ_FNSD01000001.1"/>
</dbReference>
<dbReference type="InterPro" id="IPR028994">
    <property type="entry name" value="Integrin_alpha_N"/>
</dbReference>
<feature type="compositionally biased region" description="Low complexity" evidence="2">
    <location>
        <begin position="537"/>
        <end position="552"/>
    </location>
</feature>
<feature type="domain" description="Bacterial Ig-like" evidence="4">
    <location>
        <begin position="555"/>
        <end position="639"/>
    </location>
</feature>
<dbReference type="Gene3D" id="2.130.10.130">
    <property type="entry name" value="Integrin alpha, N-terminal"/>
    <property type="match status" value="2"/>
</dbReference>
<feature type="chain" id="PRO_5010274537" evidence="3">
    <location>
        <begin position="23"/>
        <end position="805"/>
    </location>
</feature>
<proteinExistence type="predicted"/>
<feature type="signal peptide" evidence="3">
    <location>
        <begin position="1"/>
        <end position="22"/>
    </location>
</feature>
<dbReference type="AlphaFoldDB" id="A0A1H4NCT6"/>
<evidence type="ECO:0000256" key="1">
    <source>
        <dbReference type="ARBA" id="ARBA00022729"/>
    </source>
</evidence>
<evidence type="ECO:0000256" key="2">
    <source>
        <dbReference type="SAM" id="MobiDB-lite"/>
    </source>
</evidence>
<evidence type="ECO:0000313" key="6">
    <source>
        <dbReference type="Proteomes" id="UP000182409"/>
    </source>
</evidence>
<accession>A0A1H4NCT6</accession>
<dbReference type="PANTHER" id="PTHR44103:SF1">
    <property type="entry name" value="PROPROTEIN CONVERTASE P"/>
    <property type="match status" value="1"/>
</dbReference>
<gene>
    <name evidence="5" type="ORF">SAMN05443244_2209</name>
</gene>
<keyword evidence="1 3" id="KW-0732">Signal</keyword>
<dbReference type="Gene3D" id="2.60.40.10">
    <property type="entry name" value="Immunoglobulins"/>
    <property type="match status" value="1"/>
</dbReference>
<feature type="region of interest" description="Disordered" evidence="2">
    <location>
        <begin position="537"/>
        <end position="557"/>
    </location>
</feature>
<dbReference type="InterPro" id="IPR013783">
    <property type="entry name" value="Ig-like_fold"/>
</dbReference>
<organism evidence="5 6">
    <name type="scientific">Terriglobus roseus</name>
    <dbReference type="NCBI Taxonomy" id="392734"/>
    <lineage>
        <taxon>Bacteria</taxon>
        <taxon>Pseudomonadati</taxon>
        <taxon>Acidobacteriota</taxon>
        <taxon>Terriglobia</taxon>
        <taxon>Terriglobales</taxon>
        <taxon>Acidobacteriaceae</taxon>
        <taxon>Terriglobus</taxon>
    </lineage>
</organism>
<dbReference type="OrthoDB" id="111411at2"/>